<dbReference type="GO" id="GO:0070197">
    <property type="term" value="P:meiotic attachment of telomere to nuclear envelope"/>
    <property type="evidence" value="ECO:0000318"/>
    <property type="project" value="GO_Central"/>
</dbReference>
<dbReference type="CDD" id="cd11658">
    <property type="entry name" value="SANT_DMAP1_like"/>
    <property type="match status" value="1"/>
</dbReference>
<dbReference type="FunCoup" id="W5MCF9">
    <property type="interactions" value="386"/>
</dbReference>
<feature type="domain" description="Myb-like" evidence="2">
    <location>
        <begin position="723"/>
        <end position="774"/>
    </location>
</feature>
<dbReference type="PANTHER" id="PTHR14014:SF0">
    <property type="entry name" value="TELOMERE REPEATS-BINDING BOUQUET FORMATION PROTEIN 1"/>
    <property type="match status" value="1"/>
</dbReference>
<dbReference type="PROSITE" id="PS50176">
    <property type="entry name" value="ARM_REPEAT"/>
    <property type="match status" value="1"/>
</dbReference>
<dbReference type="PANTHER" id="PTHR14014">
    <property type="entry name" value="TELOMERE REPEATS-BINDING BOUQUET FORMATION PROTEIN 1"/>
    <property type="match status" value="1"/>
</dbReference>
<evidence type="ECO:0000313" key="4">
    <source>
        <dbReference type="Proteomes" id="UP000018468"/>
    </source>
</evidence>
<accession>W5MCF9</accession>
<dbReference type="GO" id="GO:0007129">
    <property type="term" value="P:homologous chromosome pairing at meiosis"/>
    <property type="evidence" value="ECO:0000318"/>
    <property type="project" value="GO_Central"/>
</dbReference>
<dbReference type="InterPro" id="IPR016024">
    <property type="entry name" value="ARM-type_fold"/>
</dbReference>
<evidence type="ECO:0000313" key="3">
    <source>
        <dbReference type="Ensembl" id="ENSLOCP00000006068.1"/>
    </source>
</evidence>
<dbReference type="GeneTree" id="ENSGT00390000005075"/>
<dbReference type="SMART" id="SM00717">
    <property type="entry name" value="SANT"/>
    <property type="match status" value="1"/>
</dbReference>
<protein>
    <submittedName>
        <fullName evidence="3">Telomere repeat binding bouquet formation protein 1</fullName>
    </submittedName>
</protein>
<dbReference type="Gene3D" id="1.10.10.60">
    <property type="entry name" value="Homeodomain-like"/>
    <property type="match status" value="1"/>
</dbReference>
<dbReference type="InterPro" id="IPR009057">
    <property type="entry name" value="Homeodomain-like_sf"/>
</dbReference>
<dbReference type="Ensembl" id="ENSLOCT00000006076.1">
    <property type="protein sequence ID" value="ENSLOCP00000006068.1"/>
    <property type="gene ID" value="ENSLOCG00000005037.1"/>
</dbReference>
<keyword evidence="4" id="KW-1185">Reference proteome</keyword>
<reference evidence="4" key="1">
    <citation type="submission" date="2011-12" db="EMBL/GenBank/DDBJ databases">
        <title>The Draft Genome of Lepisosteus oculatus.</title>
        <authorList>
            <consortium name="The Broad Institute Genome Assembly &amp; Analysis Group"/>
            <consortium name="Computational R&amp;D Group"/>
            <consortium name="and Sequencing Platform"/>
            <person name="Di Palma F."/>
            <person name="Alfoldi J."/>
            <person name="Johnson J."/>
            <person name="Berlin A."/>
            <person name="Gnerre S."/>
            <person name="Jaffe D."/>
            <person name="MacCallum I."/>
            <person name="Young S."/>
            <person name="Walker B.J."/>
            <person name="Lander E.S."/>
            <person name="Lindblad-Toh K."/>
        </authorList>
    </citation>
    <scope>NUCLEOTIDE SEQUENCE [LARGE SCALE GENOMIC DNA]</scope>
</reference>
<dbReference type="SUPFAM" id="SSF46689">
    <property type="entry name" value="Homeodomain-like"/>
    <property type="match status" value="1"/>
</dbReference>
<organism evidence="3 4">
    <name type="scientific">Lepisosteus oculatus</name>
    <name type="common">Spotted gar</name>
    <dbReference type="NCBI Taxonomy" id="7918"/>
    <lineage>
        <taxon>Eukaryota</taxon>
        <taxon>Metazoa</taxon>
        <taxon>Chordata</taxon>
        <taxon>Craniata</taxon>
        <taxon>Vertebrata</taxon>
        <taxon>Euteleostomi</taxon>
        <taxon>Actinopterygii</taxon>
        <taxon>Neopterygii</taxon>
        <taxon>Holostei</taxon>
        <taxon>Semionotiformes</taxon>
        <taxon>Lepisosteidae</taxon>
        <taxon>Lepisosteus</taxon>
    </lineage>
</organism>
<dbReference type="InParanoid" id="W5MCF9"/>
<dbReference type="AlphaFoldDB" id="W5MCF9"/>
<dbReference type="InterPro" id="IPR011989">
    <property type="entry name" value="ARM-like"/>
</dbReference>
<dbReference type="STRING" id="7918.ENSLOCP00000006068"/>
<reference evidence="3" key="3">
    <citation type="submission" date="2025-09" db="UniProtKB">
        <authorList>
            <consortium name="Ensembl"/>
        </authorList>
    </citation>
    <scope>IDENTIFICATION</scope>
</reference>
<dbReference type="HOGENOM" id="CLU_022991_1_0_1"/>
<dbReference type="EMBL" id="AHAT01010508">
    <property type="status" value="NOT_ANNOTATED_CDS"/>
    <property type="molecule type" value="Genomic_DNA"/>
</dbReference>
<evidence type="ECO:0000256" key="1">
    <source>
        <dbReference type="PROSITE-ProRule" id="PRU00259"/>
    </source>
</evidence>
<dbReference type="Proteomes" id="UP000018468">
    <property type="component" value="Linkage group LG23"/>
</dbReference>
<sequence length="780" mass="88697">MDVSDKEVELKLCGLKTDINLLIECLKYQMDDPHSQKQVLVTIHSICQQNGGIVDYVREIGGVMFVYKLFKSVQNSEVKEAALFALGGFAEKNVFCQQELCNSEFLAELAQSLSQDSSLNLRRVAVYMISVLVSNNKSGQSLVKTTGCIDILLNLFRTCFPISEKNIKQATISQYFCLWTSVSSALCSCVNNPQNEENQQICTVAFPVSNEWLQKHTRRDILQPICSFIGLTVANNSCAQRCFATSGGLVTLVQALVQQASQSNRSPSACDLAIMMTKTLCACIADNGCTWVWINSKYRLVPRLLSLLSCTTLDPQDLLCIVLTLGYCAEACEEHQVQLLQSGGLPKMIQLLTEPQEEEVKKAATFVLQTCKQITEKLAVGLNSQSWDSRNELDSYKTSAEEMLRSFWKGLKSIIINYVKTAKGSDEERDRLFQWYKTVKANRERASDYTAPKGTGKETNGIIGSQTRDQKVHMVRELQDHIVIYVFYVVHCREIDILSCHEGSYPLVVTFLHCVLHLGHVQITRAVKPETLREQDRDHRYPARDSQRQVVFKHPAPLLNIDKKQKFLVTDPIVICSEILDNEISNILKTPASVNKYKNFRCSGCVTGVRALNSRNFSQILRSCQYKCERHMVLLEAEDRYKKNILKTYVIRQRITLTPVKKSFISKGKTSYEGFQQILTHLKRTCSKLNFLEVRYIQNNMRQESIEPCFSESARTQVATRRQRKNFTEKEVQYLLDGVKKLGPRWNSILWSYPFQSGRTNVDLAKKYSKLQTGNVCGKF</sequence>
<dbReference type="InterPro" id="IPR001005">
    <property type="entry name" value="SANT/Myb"/>
</dbReference>
<dbReference type="SUPFAM" id="SSF48371">
    <property type="entry name" value="ARM repeat"/>
    <property type="match status" value="1"/>
</dbReference>
<dbReference type="OMA" id="ECLKHQM"/>
<dbReference type="Gene3D" id="1.25.10.10">
    <property type="entry name" value="Leucine-rich Repeat Variant"/>
    <property type="match status" value="2"/>
</dbReference>
<reference evidence="3" key="2">
    <citation type="submission" date="2025-08" db="UniProtKB">
        <authorList>
            <consortium name="Ensembl"/>
        </authorList>
    </citation>
    <scope>IDENTIFICATION</scope>
</reference>
<dbReference type="InterPro" id="IPR000225">
    <property type="entry name" value="Armadillo"/>
</dbReference>
<dbReference type="Bgee" id="ENSLOCG00000005037">
    <property type="expression patterns" value="Expressed in testis and 1 other cell type or tissue"/>
</dbReference>
<proteinExistence type="predicted"/>
<name>W5MCF9_LEPOC</name>
<evidence type="ECO:0000259" key="2">
    <source>
        <dbReference type="SMART" id="SM00717"/>
    </source>
</evidence>
<dbReference type="InterPro" id="IPR042359">
    <property type="entry name" value="TERB1"/>
</dbReference>
<feature type="repeat" description="ARM" evidence="1">
    <location>
        <begin position="343"/>
        <end position="369"/>
    </location>
</feature>
<dbReference type="eggNOG" id="ENOG502QQER">
    <property type="taxonomic scope" value="Eukaryota"/>
</dbReference>